<dbReference type="PANTHER" id="PTHR36725">
    <property type="entry name" value="SENESCENCE-ASSOCIATED PROTEIN AAF, CHLOROLPLASTIC"/>
    <property type="match status" value="1"/>
</dbReference>
<name>A0A7I4E8W4_PHYPA</name>
<proteinExistence type="predicted"/>
<dbReference type="Proteomes" id="UP000006727">
    <property type="component" value="Chromosome 5"/>
</dbReference>
<dbReference type="GO" id="GO:0010150">
    <property type="term" value="P:leaf senescence"/>
    <property type="evidence" value="ECO:0007669"/>
    <property type="project" value="InterPro"/>
</dbReference>
<evidence type="ECO:0000313" key="1">
    <source>
        <dbReference type="EnsemblPlants" id="Pp3c5_8230V3.3"/>
    </source>
</evidence>
<dbReference type="InParanoid" id="A0A7I4E8W4"/>
<dbReference type="Gramene" id="Pp3c5_8230V3.3">
    <property type="protein sequence ID" value="Pp3c5_8230V3.3"/>
    <property type="gene ID" value="Pp3c5_8230"/>
</dbReference>
<organism evidence="1 2">
    <name type="scientific">Physcomitrium patens</name>
    <name type="common">Spreading-leaved earth moss</name>
    <name type="synonym">Physcomitrella patens</name>
    <dbReference type="NCBI Taxonomy" id="3218"/>
    <lineage>
        <taxon>Eukaryota</taxon>
        <taxon>Viridiplantae</taxon>
        <taxon>Streptophyta</taxon>
        <taxon>Embryophyta</taxon>
        <taxon>Bryophyta</taxon>
        <taxon>Bryophytina</taxon>
        <taxon>Bryopsida</taxon>
        <taxon>Funariidae</taxon>
        <taxon>Funariales</taxon>
        <taxon>Funariaceae</taxon>
        <taxon>Physcomitrium</taxon>
    </lineage>
</organism>
<gene>
    <name evidence="1" type="primary">LOC112282021</name>
</gene>
<accession>A0A7I4E8W4</accession>
<protein>
    <submittedName>
        <fullName evidence="1">Uncharacterized protein</fullName>
    </submittedName>
</protein>
<evidence type="ECO:0000313" key="2">
    <source>
        <dbReference type="Proteomes" id="UP000006727"/>
    </source>
</evidence>
<dbReference type="EMBL" id="ABEU02000005">
    <property type="status" value="NOT_ANNOTATED_CDS"/>
    <property type="molecule type" value="Genomic_DNA"/>
</dbReference>
<dbReference type="InterPro" id="IPR044973">
    <property type="entry name" value="AAF-like"/>
</dbReference>
<reference evidence="1 2" key="2">
    <citation type="journal article" date="2018" name="Plant J.">
        <title>The Physcomitrella patens chromosome-scale assembly reveals moss genome structure and evolution.</title>
        <authorList>
            <person name="Lang D."/>
            <person name="Ullrich K.K."/>
            <person name="Murat F."/>
            <person name="Fuchs J."/>
            <person name="Jenkins J."/>
            <person name="Haas F.B."/>
            <person name="Piednoel M."/>
            <person name="Gundlach H."/>
            <person name="Van Bel M."/>
            <person name="Meyberg R."/>
            <person name="Vives C."/>
            <person name="Morata J."/>
            <person name="Symeonidi A."/>
            <person name="Hiss M."/>
            <person name="Muchero W."/>
            <person name="Kamisugi Y."/>
            <person name="Saleh O."/>
            <person name="Blanc G."/>
            <person name="Decker E.L."/>
            <person name="van Gessel N."/>
            <person name="Grimwood J."/>
            <person name="Hayes R.D."/>
            <person name="Graham S.W."/>
            <person name="Gunter L.E."/>
            <person name="McDaniel S.F."/>
            <person name="Hoernstein S.N.W."/>
            <person name="Larsson A."/>
            <person name="Li F.W."/>
            <person name="Perroud P.F."/>
            <person name="Phillips J."/>
            <person name="Ranjan P."/>
            <person name="Rokshar D.S."/>
            <person name="Rothfels C.J."/>
            <person name="Schneider L."/>
            <person name="Shu S."/>
            <person name="Stevenson D.W."/>
            <person name="Thummler F."/>
            <person name="Tillich M."/>
            <person name="Villarreal Aguilar J.C."/>
            <person name="Widiez T."/>
            <person name="Wong G.K."/>
            <person name="Wymore A."/>
            <person name="Zhang Y."/>
            <person name="Zimmer A.D."/>
            <person name="Quatrano R.S."/>
            <person name="Mayer K.F.X."/>
            <person name="Goodstein D."/>
            <person name="Casacuberta J.M."/>
            <person name="Vandepoele K."/>
            <person name="Reski R."/>
            <person name="Cuming A.C."/>
            <person name="Tuskan G.A."/>
            <person name="Maumus F."/>
            <person name="Salse J."/>
            <person name="Schmutz J."/>
            <person name="Rensing S.A."/>
        </authorList>
    </citation>
    <scope>NUCLEOTIDE SEQUENCE [LARGE SCALE GENOMIC DNA]</scope>
    <source>
        <strain evidence="1 2">cv. Gransden 2004</strain>
    </source>
</reference>
<dbReference type="EnsemblPlants" id="Pp3c5_8230V3.3">
    <property type="protein sequence ID" value="Pp3c5_8230V3.3"/>
    <property type="gene ID" value="Pp3c5_8230"/>
</dbReference>
<reference evidence="1" key="3">
    <citation type="submission" date="2020-12" db="UniProtKB">
        <authorList>
            <consortium name="EnsemblPlants"/>
        </authorList>
    </citation>
    <scope>IDENTIFICATION</scope>
</reference>
<reference evidence="1 2" key="1">
    <citation type="journal article" date="2008" name="Science">
        <title>The Physcomitrella genome reveals evolutionary insights into the conquest of land by plants.</title>
        <authorList>
            <person name="Rensing S."/>
            <person name="Lang D."/>
            <person name="Zimmer A."/>
            <person name="Terry A."/>
            <person name="Salamov A."/>
            <person name="Shapiro H."/>
            <person name="Nishiyama T."/>
            <person name="Perroud P.-F."/>
            <person name="Lindquist E."/>
            <person name="Kamisugi Y."/>
            <person name="Tanahashi T."/>
            <person name="Sakakibara K."/>
            <person name="Fujita T."/>
            <person name="Oishi K."/>
            <person name="Shin-I T."/>
            <person name="Kuroki Y."/>
            <person name="Toyoda A."/>
            <person name="Suzuki Y."/>
            <person name="Hashimoto A."/>
            <person name="Yamaguchi K."/>
            <person name="Sugano A."/>
            <person name="Kohara Y."/>
            <person name="Fujiyama A."/>
            <person name="Anterola A."/>
            <person name="Aoki S."/>
            <person name="Ashton N."/>
            <person name="Barbazuk W.B."/>
            <person name="Barker E."/>
            <person name="Bennetzen J."/>
            <person name="Bezanilla M."/>
            <person name="Blankenship R."/>
            <person name="Cho S.H."/>
            <person name="Dutcher S."/>
            <person name="Estelle M."/>
            <person name="Fawcett J.A."/>
            <person name="Gundlach H."/>
            <person name="Hanada K."/>
            <person name="Heyl A."/>
            <person name="Hicks K.A."/>
            <person name="Hugh J."/>
            <person name="Lohr M."/>
            <person name="Mayer K."/>
            <person name="Melkozernov A."/>
            <person name="Murata T."/>
            <person name="Nelson D."/>
            <person name="Pils B."/>
            <person name="Prigge M."/>
            <person name="Reiss B."/>
            <person name="Renner T."/>
            <person name="Rombauts S."/>
            <person name="Rushton P."/>
            <person name="Sanderfoot A."/>
            <person name="Schween G."/>
            <person name="Shiu S.-H."/>
            <person name="Stueber K."/>
            <person name="Theodoulou F.L."/>
            <person name="Tu H."/>
            <person name="Van de Peer Y."/>
            <person name="Verrier P.J."/>
            <person name="Waters E."/>
            <person name="Wood A."/>
            <person name="Yang L."/>
            <person name="Cove D."/>
            <person name="Cuming A."/>
            <person name="Hasebe M."/>
            <person name="Lucas S."/>
            <person name="Mishler D.B."/>
            <person name="Reski R."/>
            <person name="Grigoriev I."/>
            <person name="Quatrano R.S."/>
            <person name="Boore J.L."/>
        </authorList>
    </citation>
    <scope>NUCLEOTIDE SEQUENCE [LARGE SCALE GENOMIC DNA]</scope>
    <source>
        <strain evidence="1 2">cv. Gransden 2004</strain>
    </source>
</reference>
<keyword evidence="2" id="KW-1185">Reference proteome</keyword>
<dbReference type="AlphaFoldDB" id="A0A7I4E8W4"/>
<dbReference type="FunCoup" id="A0A7I4E8W4">
    <property type="interactions" value="332"/>
</dbReference>
<sequence>MKWASGSHTSTHLREACTQILMGAQGGSKDRKGKRNMVIGVGCRFEMKGDAKVDEKVCMMSDKKTVVPLPARNVGGPAEAARCAFNDAMLVRATVQNIDERARSDFHLLSRQILRLDRRVREDVALLGSGFLKLDARAREDVVKLDTNARQKMMRLRHIALGLTESASMELSNAAEEHWSDGALDADLRLVDLRARRRAMEDLYAALEVVKNVRDALVNTLRVRSNKPAQVDVGKVGVSEGAADDSQDFRSYLRKSNPMPDRLTAIQDACLKMASALVEAEGMECTDPDELEFIVAALLDMEEVDGGSGALLVTESASSPDVATRLALAGALADAPSLWTLGNAGMGALQRLSTDSNPEVAAAATKAINELKSQWRQPDHLTFPYSQ</sequence>
<dbReference type="PANTHER" id="PTHR36725:SF1">
    <property type="entry name" value="SENESCENCE-ASSOCIATED PROTEIN AAF, CHLOROLPLASTIC"/>
    <property type="match status" value="1"/>
</dbReference>